<evidence type="ECO:0000259" key="14">
    <source>
        <dbReference type="PROSITE" id="PS51194"/>
    </source>
</evidence>
<dbReference type="InterPro" id="IPR044742">
    <property type="entry name" value="DEAD/DEAH_RhlB"/>
</dbReference>
<evidence type="ECO:0000256" key="4">
    <source>
        <dbReference type="ARBA" id="ARBA00022801"/>
    </source>
</evidence>
<dbReference type="GO" id="GO:0009266">
    <property type="term" value="P:response to temperature stimulus"/>
    <property type="evidence" value="ECO:0007669"/>
    <property type="project" value="UniProtKB-ARBA"/>
</dbReference>
<evidence type="ECO:0000256" key="10">
    <source>
        <dbReference type="PROSITE-ProRule" id="PRU00552"/>
    </source>
</evidence>
<evidence type="ECO:0000256" key="7">
    <source>
        <dbReference type="ARBA" id="ARBA00038437"/>
    </source>
</evidence>
<dbReference type="SUPFAM" id="SSF52540">
    <property type="entry name" value="P-loop containing nucleoside triphosphate hydrolases"/>
    <property type="match status" value="1"/>
</dbReference>
<keyword evidence="2" id="KW-0963">Cytoplasm</keyword>
<keyword evidence="3 11" id="KW-0547">Nucleotide-binding</keyword>
<dbReference type="Gene3D" id="3.40.50.300">
    <property type="entry name" value="P-loop containing nucleotide triphosphate hydrolases"/>
    <property type="match status" value="2"/>
</dbReference>
<dbReference type="InterPro" id="IPR014001">
    <property type="entry name" value="Helicase_ATP-bd"/>
</dbReference>
<feature type="short sequence motif" description="Q motif" evidence="10">
    <location>
        <begin position="1"/>
        <end position="29"/>
    </location>
</feature>
<feature type="region of interest" description="Disordered" evidence="12">
    <location>
        <begin position="376"/>
        <end position="431"/>
    </location>
</feature>
<evidence type="ECO:0000256" key="11">
    <source>
        <dbReference type="RuleBase" id="RU000492"/>
    </source>
</evidence>
<dbReference type="PROSITE" id="PS00039">
    <property type="entry name" value="DEAD_ATP_HELICASE"/>
    <property type="match status" value="1"/>
</dbReference>
<feature type="domain" description="DEAD-box RNA helicase Q" evidence="15">
    <location>
        <begin position="1"/>
        <end position="29"/>
    </location>
</feature>
<sequence length="431" mass="47853">MTFDSLHLIEPILRSIKTEGYTTPTPIQEQAIPIVLEGKDLLGCAQTGTGKTAAFAIPILQLLVQGQTHASRREKRTIKALILTPTRELAIQIGESFAAYGRHTRLKHTVIFGGVKQLRQTDSLQNGVDILIATPGRLIDLMAQRFVSLKHLEIFVLDEADRMLDMGFVHDVRRIIAVIPPKRQSLFFSATMPPEIVKLADTILVKPEKVEVTPVSSTVDIIQQSVFFVDKDNKNALLLHILEDKSIETALVFTRTKHGADKVVKVLQRHEIKAEAIHGNKSQNARQNALNNFKEKTTRVLVATDIAARGIDVDELAYVINFEIPEIPETYVHRIGRTGRAGAKGTAYSFCDTEERGSLKDIQKLIAKVIPVVEDHPFPLSQKPGNEAAKAHNVAARGNRPSRPNAHSQNQSKPSGATADRDKKPWFKRGR</sequence>
<keyword evidence="17" id="KW-1185">Reference proteome</keyword>
<accession>A0A7U4E7M8</accession>
<dbReference type="KEGG" id="rsi:Runsl_4509"/>
<gene>
    <name evidence="16" type="ordered locus">Runsl_4509</name>
</gene>
<dbReference type="GO" id="GO:0016787">
    <property type="term" value="F:hydrolase activity"/>
    <property type="evidence" value="ECO:0007669"/>
    <property type="project" value="UniProtKB-KW"/>
</dbReference>
<dbReference type="InterPro" id="IPR050079">
    <property type="entry name" value="DEAD_box_RNA_helicase"/>
</dbReference>
<feature type="domain" description="Helicase ATP-binding" evidence="13">
    <location>
        <begin position="32"/>
        <end position="210"/>
    </location>
</feature>
<dbReference type="AlphaFoldDB" id="A0A7U4E7M8"/>
<dbReference type="GO" id="GO:0003724">
    <property type="term" value="F:RNA helicase activity"/>
    <property type="evidence" value="ECO:0007669"/>
    <property type="project" value="UniProtKB-EC"/>
</dbReference>
<protein>
    <recommendedName>
        <fullName evidence="9">DEAD-box ATP-dependent RNA helicase RhpA</fullName>
        <ecNumber evidence="1">3.6.4.13</ecNumber>
    </recommendedName>
</protein>
<dbReference type="PROSITE" id="PS51192">
    <property type="entry name" value="HELICASE_ATP_BIND_1"/>
    <property type="match status" value="1"/>
</dbReference>
<feature type="compositionally biased region" description="Polar residues" evidence="12">
    <location>
        <begin position="405"/>
        <end position="415"/>
    </location>
</feature>
<organism evidence="16 17">
    <name type="scientific">Runella slithyformis (strain ATCC 29530 / DSM 19594 / LMG 11500 / NCIMB 11436 / LSU 4)</name>
    <dbReference type="NCBI Taxonomy" id="761193"/>
    <lineage>
        <taxon>Bacteria</taxon>
        <taxon>Pseudomonadati</taxon>
        <taxon>Bacteroidota</taxon>
        <taxon>Cytophagia</taxon>
        <taxon>Cytophagales</taxon>
        <taxon>Spirosomataceae</taxon>
        <taxon>Runella</taxon>
    </lineage>
</organism>
<evidence type="ECO:0000256" key="12">
    <source>
        <dbReference type="SAM" id="MobiDB-lite"/>
    </source>
</evidence>
<dbReference type="GO" id="GO:0042255">
    <property type="term" value="P:ribosome assembly"/>
    <property type="evidence" value="ECO:0007669"/>
    <property type="project" value="UniProtKB-ARBA"/>
</dbReference>
<dbReference type="Proteomes" id="UP000000493">
    <property type="component" value="Chromosome"/>
</dbReference>
<dbReference type="Pfam" id="PF00270">
    <property type="entry name" value="DEAD"/>
    <property type="match status" value="1"/>
</dbReference>
<evidence type="ECO:0000256" key="6">
    <source>
        <dbReference type="ARBA" id="ARBA00022840"/>
    </source>
</evidence>
<dbReference type="CDD" id="cd00268">
    <property type="entry name" value="DEADc"/>
    <property type="match status" value="1"/>
</dbReference>
<evidence type="ECO:0000256" key="8">
    <source>
        <dbReference type="ARBA" id="ARBA00047984"/>
    </source>
</evidence>
<dbReference type="SMART" id="SM00490">
    <property type="entry name" value="HELICc"/>
    <property type="match status" value="1"/>
</dbReference>
<dbReference type="SMART" id="SM00487">
    <property type="entry name" value="DEXDc"/>
    <property type="match status" value="1"/>
</dbReference>
<dbReference type="EC" id="3.6.4.13" evidence="1"/>
<feature type="domain" description="Helicase C-terminal" evidence="14">
    <location>
        <begin position="233"/>
        <end position="381"/>
    </location>
</feature>
<name>A0A7U4E7M8_RUNSL</name>
<comment type="catalytic activity">
    <reaction evidence="8">
        <text>ATP + H2O = ADP + phosphate + H(+)</text>
        <dbReference type="Rhea" id="RHEA:13065"/>
        <dbReference type="ChEBI" id="CHEBI:15377"/>
        <dbReference type="ChEBI" id="CHEBI:15378"/>
        <dbReference type="ChEBI" id="CHEBI:30616"/>
        <dbReference type="ChEBI" id="CHEBI:43474"/>
        <dbReference type="ChEBI" id="CHEBI:456216"/>
        <dbReference type="EC" id="3.6.4.13"/>
    </reaction>
</comment>
<evidence type="ECO:0000313" key="16">
    <source>
        <dbReference type="EMBL" id="AEI50831.1"/>
    </source>
</evidence>
<evidence type="ECO:0000256" key="3">
    <source>
        <dbReference type="ARBA" id="ARBA00022741"/>
    </source>
</evidence>
<keyword evidence="5 11" id="KW-0347">Helicase</keyword>
<evidence type="ECO:0000259" key="13">
    <source>
        <dbReference type="PROSITE" id="PS51192"/>
    </source>
</evidence>
<evidence type="ECO:0000313" key="17">
    <source>
        <dbReference type="Proteomes" id="UP000000493"/>
    </source>
</evidence>
<dbReference type="InterPro" id="IPR000629">
    <property type="entry name" value="RNA-helicase_DEAD-box_CS"/>
</dbReference>
<dbReference type="InterPro" id="IPR027417">
    <property type="entry name" value="P-loop_NTPase"/>
</dbReference>
<proteinExistence type="inferred from homology"/>
<reference evidence="16 17" key="2">
    <citation type="journal article" date="2012" name="Stand. Genomic Sci.">
        <title>Complete genome sequence of the aquatic bacterium Runella slithyformis type strain (LSU 4(T)).</title>
        <authorList>
            <person name="Copeland A."/>
            <person name="Zhang X."/>
            <person name="Misra M."/>
            <person name="Lapidus A."/>
            <person name="Nolan M."/>
            <person name="Lucas S."/>
            <person name="Deshpande S."/>
            <person name="Cheng J.F."/>
            <person name="Tapia R."/>
            <person name="Goodwin L.A."/>
            <person name="Pitluck S."/>
            <person name="Liolios K."/>
            <person name="Pagani I."/>
            <person name="Ivanova N."/>
            <person name="Mikhailova N."/>
            <person name="Pati A."/>
            <person name="Chen A."/>
            <person name="Palaniappan K."/>
            <person name="Land M."/>
            <person name="Hauser L."/>
            <person name="Pan C."/>
            <person name="Jeffries C.D."/>
            <person name="Detter J.C."/>
            <person name="Brambilla E.M."/>
            <person name="Rohde M."/>
            <person name="Djao O.D."/>
            <person name="Goker M."/>
            <person name="Sikorski J."/>
            <person name="Tindall B.J."/>
            <person name="Woyke T."/>
            <person name="Bristow J."/>
            <person name="Eisen J.A."/>
            <person name="Markowitz V."/>
            <person name="Hugenholtz P."/>
            <person name="Kyrpides N.C."/>
            <person name="Klenk H.P."/>
            <person name="Mavromatis K."/>
        </authorList>
    </citation>
    <scope>NUCLEOTIDE SEQUENCE [LARGE SCALE GENOMIC DNA]</scope>
    <source>
        <strain evidence="17">ATCC 29530 / DSM 19594 / LMG 11500 / NCIMB 11436 / LSU 4</strain>
    </source>
</reference>
<evidence type="ECO:0000259" key="15">
    <source>
        <dbReference type="PROSITE" id="PS51195"/>
    </source>
</evidence>
<dbReference type="RefSeq" id="WP_013930121.1">
    <property type="nucleotide sequence ID" value="NC_015703.1"/>
</dbReference>
<reference evidence="17" key="1">
    <citation type="submission" date="2011-06" db="EMBL/GenBank/DDBJ databases">
        <title>The complete genome of chromosome of Runella slithyformis DSM 19594.</title>
        <authorList>
            <consortium name="US DOE Joint Genome Institute (JGI-PGF)"/>
            <person name="Lucas S."/>
            <person name="Han J."/>
            <person name="Lapidus A."/>
            <person name="Bruce D."/>
            <person name="Goodwin L."/>
            <person name="Pitluck S."/>
            <person name="Peters L."/>
            <person name="Kyrpides N."/>
            <person name="Mavromatis K."/>
            <person name="Ivanova N."/>
            <person name="Ovchinnikova G."/>
            <person name="Zhang X."/>
            <person name="Misra M."/>
            <person name="Detter J.C."/>
            <person name="Tapia R."/>
            <person name="Han C."/>
            <person name="Land M."/>
            <person name="Hauser L."/>
            <person name="Markowitz V."/>
            <person name="Cheng J.-F."/>
            <person name="Hugenholtz P."/>
            <person name="Woyke T."/>
            <person name="Wu D."/>
            <person name="Tindall B."/>
            <person name="Faehrich R."/>
            <person name="Brambilla E."/>
            <person name="Klenk H.-P."/>
            <person name="Eisen J.A."/>
        </authorList>
    </citation>
    <scope>NUCLEOTIDE SEQUENCE [LARGE SCALE GENOMIC DNA]</scope>
    <source>
        <strain evidence="17">ATCC 29530 / DSM 19594 / LMG 11500 / NCIMB 11436 / LSU 4</strain>
    </source>
</reference>
<comment type="similarity">
    <text evidence="7 11">Belongs to the DEAD box helicase family.</text>
</comment>
<dbReference type="PROSITE" id="PS51195">
    <property type="entry name" value="Q_MOTIF"/>
    <property type="match status" value="1"/>
</dbReference>
<evidence type="ECO:0000256" key="1">
    <source>
        <dbReference type="ARBA" id="ARBA00012552"/>
    </source>
</evidence>
<dbReference type="Pfam" id="PF00271">
    <property type="entry name" value="Helicase_C"/>
    <property type="match status" value="1"/>
</dbReference>
<dbReference type="CDD" id="cd18787">
    <property type="entry name" value="SF2_C_DEAD"/>
    <property type="match status" value="1"/>
</dbReference>
<dbReference type="GO" id="GO:0005524">
    <property type="term" value="F:ATP binding"/>
    <property type="evidence" value="ECO:0007669"/>
    <property type="project" value="UniProtKB-KW"/>
</dbReference>
<dbReference type="EMBL" id="CP002859">
    <property type="protein sequence ID" value="AEI50831.1"/>
    <property type="molecule type" value="Genomic_DNA"/>
</dbReference>
<keyword evidence="4 11" id="KW-0378">Hydrolase</keyword>
<dbReference type="PANTHER" id="PTHR47959">
    <property type="entry name" value="ATP-DEPENDENT RNA HELICASE RHLE-RELATED"/>
    <property type="match status" value="1"/>
</dbReference>
<dbReference type="PANTHER" id="PTHR47959:SF13">
    <property type="entry name" value="ATP-DEPENDENT RNA HELICASE RHLE"/>
    <property type="match status" value="1"/>
</dbReference>
<dbReference type="GO" id="GO:0003676">
    <property type="term" value="F:nucleic acid binding"/>
    <property type="evidence" value="ECO:0007669"/>
    <property type="project" value="InterPro"/>
</dbReference>
<dbReference type="GO" id="GO:0005829">
    <property type="term" value="C:cytosol"/>
    <property type="evidence" value="ECO:0007669"/>
    <property type="project" value="TreeGrafter"/>
</dbReference>
<dbReference type="PROSITE" id="PS51194">
    <property type="entry name" value="HELICASE_CTER"/>
    <property type="match status" value="1"/>
</dbReference>
<dbReference type="FunFam" id="3.40.50.300:FF:000108">
    <property type="entry name" value="ATP-dependent RNA helicase RhlE"/>
    <property type="match status" value="1"/>
</dbReference>
<keyword evidence="6 11" id="KW-0067">ATP-binding</keyword>
<evidence type="ECO:0000256" key="5">
    <source>
        <dbReference type="ARBA" id="ARBA00022806"/>
    </source>
</evidence>
<evidence type="ECO:0000256" key="2">
    <source>
        <dbReference type="ARBA" id="ARBA00022490"/>
    </source>
</evidence>
<dbReference type="InterPro" id="IPR011545">
    <property type="entry name" value="DEAD/DEAH_box_helicase_dom"/>
</dbReference>
<dbReference type="InterPro" id="IPR014014">
    <property type="entry name" value="RNA_helicase_DEAD_Q_motif"/>
</dbReference>
<dbReference type="InterPro" id="IPR001650">
    <property type="entry name" value="Helicase_C-like"/>
</dbReference>
<evidence type="ECO:0000256" key="9">
    <source>
        <dbReference type="ARBA" id="ARBA00074363"/>
    </source>
</evidence>